<gene>
    <name evidence="7" type="ORF">MNBD_GAMMA22-1001</name>
</gene>
<evidence type="ECO:0000256" key="6">
    <source>
        <dbReference type="ARBA" id="ARBA00023237"/>
    </source>
</evidence>
<dbReference type="GO" id="GO:0015483">
    <property type="term" value="F:long-chain fatty acid transporting porin activity"/>
    <property type="evidence" value="ECO:0007669"/>
    <property type="project" value="TreeGrafter"/>
</dbReference>
<dbReference type="PANTHER" id="PTHR35093">
    <property type="entry name" value="OUTER MEMBRANE PROTEIN NMB0088-RELATED"/>
    <property type="match status" value="1"/>
</dbReference>
<evidence type="ECO:0000256" key="3">
    <source>
        <dbReference type="ARBA" id="ARBA00022692"/>
    </source>
</evidence>
<keyword evidence="5" id="KW-0472">Membrane</keyword>
<dbReference type="PANTHER" id="PTHR35093:SF8">
    <property type="entry name" value="OUTER MEMBRANE PROTEIN NMB0088-RELATED"/>
    <property type="match status" value="1"/>
</dbReference>
<name>A0A3B0ZTZ3_9ZZZZ</name>
<dbReference type="Pfam" id="PF03349">
    <property type="entry name" value="Toluene_X"/>
    <property type="match status" value="1"/>
</dbReference>
<comment type="subcellular location">
    <subcellularLocation>
        <location evidence="1">Cell outer membrane</location>
        <topology evidence="1">Multi-pass membrane protein</topology>
    </subcellularLocation>
</comment>
<keyword evidence="6" id="KW-0998">Cell outer membrane</keyword>
<dbReference type="AlphaFoldDB" id="A0A3B0ZTZ3"/>
<keyword evidence="3" id="KW-0812">Transmembrane</keyword>
<dbReference type="SUPFAM" id="SSF56935">
    <property type="entry name" value="Porins"/>
    <property type="match status" value="1"/>
</dbReference>
<protein>
    <recommendedName>
        <fullName evidence="8">Facilitator of salicylate uptake</fullName>
    </recommendedName>
</protein>
<dbReference type="GO" id="GO:0009279">
    <property type="term" value="C:cell outer membrane"/>
    <property type="evidence" value="ECO:0007669"/>
    <property type="project" value="UniProtKB-SubCell"/>
</dbReference>
<evidence type="ECO:0000313" key="7">
    <source>
        <dbReference type="EMBL" id="VAW95191.1"/>
    </source>
</evidence>
<reference evidence="7" key="1">
    <citation type="submission" date="2018-06" db="EMBL/GenBank/DDBJ databases">
        <authorList>
            <person name="Zhirakovskaya E."/>
        </authorList>
    </citation>
    <scope>NUCLEOTIDE SEQUENCE</scope>
</reference>
<evidence type="ECO:0000256" key="5">
    <source>
        <dbReference type="ARBA" id="ARBA00023136"/>
    </source>
</evidence>
<keyword evidence="2" id="KW-1134">Transmembrane beta strand</keyword>
<proteinExistence type="predicted"/>
<evidence type="ECO:0008006" key="8">
    <source>
        <dbReference type="Google" id="ProtNLM"/>
    </source>
</evidence>
<organism evidence="7">
    <name type="scientific">hydrothermal vent metagenome</name>
    <dbReference type="NCBI Taxonomy" id="652676"/>
    <lineage>
        <taxon>unclassified sequences</taxon>
        <taxon>metagenomes</taxon>
        <taxon>ecological metagenomes</taxon>
    </lineage>
</organism>
<sequence length="417" mass="43558">MKTFKKNIIAVAIASSLILPATAFATNGMKSEGDGAKARGTGGAGVAMANENGSIVTNPAAVVGVGDRMDVAIGLFSPSPRKYSLTGNINGFDGAQTSGQDLFVIPAFGMAFPIDSQSAWSIGLNAAGGMNTEYSTNFGAVPTGATTKTGINLAQLFLSGTYGRKVGSNTTLGISAIAAYQTFEATGLEAFAGASTDGNAVSNNGVDSSTGFGVKIGIQGDITPEFSYGVAYQPKITMSKFDKYKGLFPNQGEMDIPSTFTAGIAYDLNPKTTIVFDYLYIDYDGVAAIGNKVSEFPGKAFGATDGPGFGWDSINVFKLGVAYATSADWTYRVGWNHGDNPVQSDEVSVSFLAPGVTTDHLTLGFTNRIDANSEYTVDFVHSFKNSSSGAFSSAFGSGTMEVEMEQNFLEIAYSKMF</sequence>
<dbReference type="Gene3D" id="2.40.160.60">
    <property type="entry name" value="Outer membrane protein transport protein (OMPP1/FadL/TodX)"/>
    <property type="match status" value="1"/>
</dbReference>
<accession>A0A3B0ZTZ3</accession>
<keyword evidence="4" id="KW-0732">Signal</keyword>
<evidence type="ECO:0000256" key="4">
    <source>
        <dbReference type="ARBA" id="ARBA00022729"/>
    </source>
</evidence>
<dbReference type="EMBL" id="UOFS01000021">
    <property type="protein sequence ID" value="VAW95191.1"/>
    <property type="molecule type" value="Genomic_DNA"/>
</dbReference>
<evidence type="ECO:0000256" key="1">
    <source>
        <dbReference type="ARBA" id="ARBA00004571"/>
    </source>
</evidence>
<dbReference type="InterPro" id="IPR005017">
    <property type="entry name" value="OMPP1/FadL/TodX"/>
</dbReference>
<evidence type="ECO:0000256" key="2">
    <source>
        <dbReference type="ARBA" id="ARBA00022452"/>
    </source>
</evidence>